<organism evidence="3">
    <name type="scientific">Hypocrea jecorina (strain QM6a)</name>
    <name type="common">Trichoderma reesei</name>
    <dbReference type="NCBI Taxonomy" id="431241"/>
    <lineage>
        <taxon>Eukaryota</taxon>
        <taxon>Fungi</taxon>
        <taxon>Dikarya</taxon>
        <taxon>Ascomycota</taxon>
        <taxon>Pezizomycotina</taxon>
        <taxon>Sordariomycetes</taxon>
        <taxon>Hypocreomycetidae</taxon>
        <taxon>Hypocreales</taxon>
        <taxon>Hypocreaceae</taxon>
        <taxon>Trichoderma</taxon>
    </lineage>
</organism>
<dbReference type="GeneID" id="18481316"/>
<protein>
    <submittedName>
        <fullName evidence="2">Predicted protein</fullName>
    </submittedName>
</protein>
<dbReference type="PANTHER" id="PTHR47431:SF4">
    <property type="entry name" value="ZN(II)2CYS6 TRANSCRIPTION FACTOR (EUROFUNG)"/>
    <property type="match status" value="1"/>
</dbReference>
<dbReference type="VEuPathDB" id="FungiDB:TRIREDRAFT_106642"/>
<gene>
    <name evidence="2" type="ORF">TRIREDRAFT_106642</name>
</gene>
<dbReference type="EMBL" id="GL985062">
    <property type="protein sequence ID" value="EGR49652.1"/>
    <property type="molecule type" value="Genomic_DNA"/>
</dbReference>
<feature type="region of interest" description="Disordered" evidence="1">
    <location>
        <begin position="143"/>
        <end position="163"/>
    </location>
</feature>
<reference evidence="2 3" key="1">
    <citation type="journal article" date="2008" name="Nat. Biotechnol.">
        <title>Genome sequencing and analysis of the biomass-degrading fungus Trichoderma reesei (syn. Hypocrea jecorina).</title>
        <authorList>
            <person name="Martinez D."/>
            <person name="Berka R.M."/>
            <person name="Henrissat B."/>
            <person name="Saloheimo M."/>
            <person name="Arvas M."/>
            <person name="Baker S.E."/>
            <person name="Chapman J."/>
            <person name="Chertkov O."/>
            <person name="Coutinho P.M."/>
            <person name="Cullen D."/>
            <person name="Danchin E.G."/>
            <person name="Grigoriev I.V."/>
            <person name="Harris P."/>
            <person name="Jackson M."/>
            <person name="Kubicek C.P."/>
            <person name="Han C.S."/>
            <person name="Ho I."/>
            <person name="Larrondo L.F."/>
            <person name="de Leon A.L."/>
            <person name="Magnuson J.K."/>
            <person name="Merino S."/>
            <person name="Misra M."/>
            <person name="Nelson B."/>
            <person name="Putnam N."/>
            <person name="Robbertse B."/>
            <person name="Salamov A.A."/>
            <person name="Schmoll M."/>
            <person name="Terry A."/>
            <person name="Thayer N."/>
            <person name="Westerholm-Parvinen A."/>
            <person name="Schoch C.L."/>
            <person name="Yao J."/>
            <person name="Barabote R."/>
            <person name="Nelson M.A."/>
            <person name="Detter C."/>
            <person name="Bruce D."/>
            <person name="Kuske C.R."/>
            <person name="Xie G."/>
            <person name="Richardson P."/>
            <person name="Rokhsar D.S."/>
            <person name="Lucas S.M."/>
            <person name="Rubin E.M."/>
            <person name="Dunn-Coleman N."/>
            <person name="Ward M."/>
            <person name="Brettin T.S."/>
        </authorList>
    </citation>
    <scope>NUCLEOTIDE SEQUENCE [LARGE SCALE GENOMIC DNA]</scope>
    <source>
        <strain evidence="2 3">QM6a</strain>
    </source>
</reference>
<dbReference type="Proteomes" id="UP000008984">
    <property type="component" value="Unassembled WGS sequence"/>
</dbReference>
<dbReference type="eggNOG" id="ENOG502RF8N">
    <property type="taxonomic scope" value="Eukaryota"/>
</dbReference>
<accession>G0RGY7</accession>
<dbReference type="OrthoDB" id="2399539at2759"/>
<feature type="non-terminal residue" evidence="2">
    <location>
        <position position="1"/>
    </location>
</feature>
<evidence type="ECO:0000256" key="1">
    <source>
        <dbReference type="SAM" id="MobiDB-lite"/>
    </source>
</evidence>
<dbReference type="PANTHER" id="PTHR47431">
    <property type="entry name" value="ZN(II)2CYS6 TRANSCRIPTION FACTOR (EUROFUNG)-RELATED"/>
    <property type="match status" value="1"/>
</dbReference>
<dbReference type="STRING" id="431241.G0RGY7"/>
<evidence type="ECO:0000313" key="2">
    <source>
        <dbReference type="EMBL" id="EGR49652.1"/>
    </source>
</evidence>
<proteinExistence type="predicted"/>
<dbReference type="KEGG" id="tre:TRIREDRAFT_106642"/>
<dbReference type="HOGENOM" id="CLU_1180433_0_0_1"/>
<dbReference type="AlphaFoldDB" id="G0RGY7"/>
<dbReference type="RefSeq" id="XP_006964772.1">
    <property type="nucleotide sequence ID" value="XM_006964710.1"/>
</dbReference>
<sequence>CSSPPTTTLSSHSDSGAEFRLIHTVKCIRAAEAQIGLLALPTKPCSHTPFVVCMLTTGTLSLLAACRYTLRGQELAVARDQIRMSIGCHKAMAAVWPQAGSNLHEVQAIAREVLGLPTGGIGGSTSSSSNNSSKQQVKTPILEHILPSPGPPSLSGPDSSSDSLSPFPLDNLQTYWNMSSIQPDMSFQWWSGGESHV</sequence>
<keyword evidence="3" id="KW-1185">Reference proteome</keyword>
<name>G0RGY7_HYPJQ</name>
<evidence type="ECO:0000313" key="3">
    <source>
        <dbReference type="Proteomes" id="UP000008984"/>
    </source>
</evidence>